<keyword evidence="1" id="KW-0732">Signal</keyword>
<dbReference type="EMBL" id="BMAW01025320">
    <property type="protein sequence ID" value="GFT91993.1"/>
    <property type="molecule type" value="Genomic_DNA"/>
</dbReference>
<gene>
    <name evidence="2" type="ORF">NPIL_575351</name>
</gene>
<comment type="caution">
    <text evidence="2">The sequence shown here is derived from an EMBL/GenBank/DDBJ whole genome shotgun (WGS) entry which is preliminary data.</text>
</comment>
<evidence type="ECO:0000313" key="3">
    <source>
        <dbReference type="Proteomes" id="UP000887013"/>
    </source>
</evidence>
<proteinExistence type="predicted"/>
<name>A0A8X6PVQ0_NEPPI</name>
<organism evidence="2 3">
    <name type="scientific">Nephila pilipes</name>
    <name type="common">Giant wood spider</name>
    <name type="synonym">Nephila maculata</name>
    <dbReference type="NCBI Taxonomy" id="299642"/>
    <lineage>
        <taxon>Eukaryota</taxon>
        <taxon>Metazoa</taxon>
        <taxon>Ecdysozoa</taxon>
        <taxon>Arthropoda</taxon>
        <taxon>Chelicerata</taxon>
        <taxon>Arachnida</taxon>
        <taxon>Araneae</taxon>
        <taxon>Araneomorphae</taxon>
        <taxon>Entelegynae</taxon>
        <taxon>Araneoidea</taxon>
        <taxon>Nephilidae</taxon>
        <taxon>Nephila</taxon>
    </lineage>
</organism>
<dbReference type="AlphaFoldDB" id="A0A8X6PVQ0"/>
<protein>
    <submittedName>
        <fullName evidence="2">Uncharacterized protein</fullName>
    </submittedName>
</protein>
<accession>A0A8X6PVQ0</accession>
<dbReference type="Proteomes" id="UP000887013">
    <property type="component" value="Unassembled WGS sequence"/>
</dbReference>
<reference evidence="2" key="1">
    <citation type="submission" date="2020-08" db="EMBL/GenBank/DDBJ databases">
        <title>Multicomponent nature underlies the extraordinary mechanical properties of spider dragline silk.</title>
        <authorList>
            <person name="Kono N."/>
            <person name="Nakamura H."/>
            <person name="Mori M."/>
            <person name="Yoshida Y."/>
            <person name="Ohtoshi R."/>
            <person name="Malay A.D."/>
            <person name="Moran D.A.P."/>
            <person name="Tomita M."/>
            <person name="Numata K."/>
            <person name="Arakawa K."/>
        </authorList>
    </citation>
    <scope>NUCLEOTIDE SEQUENCE</scope>
</reference>
<evidence type="ECO:0000313" key="2">
    <source>
        <dbReference type="EMBL" id="GFT91993.1"/>
    </source>
</evidence>
<keyword evidence="3" id="KW-1185">Reference proteome</keyword>
<feature type="chain" id="PRO_5036500961" evidence="1">
    <location>
        <begin position="25"/>
        <end position="129"/>
    </location>
</feature>
<feature type="signal peptide" evidence="1">
    <location>
        <begin position="1"/>
        <end position="24"/>
    </location>
</feature>
<sequence length="129" mass="15103">MKHRSSKLTKRILLRMITFSISSAWIDNKNNMIYRGESEKNMLYHSTFRLDIETTFANTFIKIPALISSFGLSDEDVDEYFSNCRVIIGIPLELEYIEYIELEYIAKHSFDYIGIENLYANVEKISAEL</sequence>
<evidence type="ECO:0000256" key="1">
    <source>
        <dbReference type="SAM" id="SignalP"/>
    </source>
</evidence>